<evidence type="ECO:0000259" key="9">
    <source>
        <dbReference type="PROSITE" id="PS50928"/>
    </source>
</evidence>
<feature type="transmembrane region" description="Helical" evidence="8">
    <location>
        <begin position="158"/>
        <end position="178"/>
    </location>
</feature>
<evidence type="ECO:0000256" key="8">
    <source>
        <dbReference type="SAM" id="Phobius"/>
    </source>
</evidence>
<feature type="domain" description="ABC transmembrane type-1" evidence="9">
    <location>
        <begin position="31"/>
        <end position="234"/>
    </location>
</feature>
<dbReference type="AlphaFoldDB" id="A0A381PR35"/>
<organism evidence="10">
    <name type="scientific">marine metagenome</name>
    <dbReference type="NCBI Taxonomy" id="408172"/>
    <lineage>
        <taxon>unclassified sequences</taxon>
        <taxon>metagenomes</taxon>
        <taxon>ecological metagenomes</taxon>
    </lineage>
</organism>
<reference evidence="10" key="1">
    <citation type="submission" date="2018-05" db="EMBL/GenBank/DDBJ databases">
        <authorList>
            <person name="Lanie J.A."/>
            <person name="Ng W.-L."/>
            <person name="Kazmierczak K.M."/>
            <person name="Andrzejewski T.M."/>
            <person name="Davidsen T.M."/>
            <person name="Wayne K.J."/>
            <person name="Tettelin H."/>
            <person name="Glass J.I."/>
            <person name="Rusch D."/>
            <person name="Podicherti R."/>
            <person name="Tsui H.-C.T."/>
            <person name="Winkler M.E."/>
        </authorList>
    </citation>
    <scope>NUCLEOTIDE SEQUENCE</scope>
</reference>
<feature type="transmembrane region" description="Helical" evidence="8">
    <location>
        <begin position="66"/>
        <end position="90"/>
    </location>
</feature>
<sequence length="242" mass="25157">VVAAPLIALLWRVPWSDLPQLLSTEVVVDALILSTLSSICAAGAALVLGTLIALQLSNMRGAAASTLRALVTLPMVLPPVVGGAALLFAFGRNGLVGETINNATGLVLPYSLAGVVIANTFVATPFVVLTIESGLRSLDPRYELAAATLGAGPMRTKFGVVLPMIRSSIVAGTFLAWARALGEFGATITFAGNIPGRTQTLPLAVFVAMETDRGAALAMSLLLVVISLTVLVALRDRWWPSQ</sequence>
<feature type="transmembrane region" description="Helical" evidence="8">
    <location>
        <begin position="30"/>
        <end position="54"/>
    </location>
</feature>
<keyword evidence="6 8" id="KW-1133">Transmembrane helix</keyword>
<dbReference type="Gene3D" id="1.10.3720.10">
    <property type="entry name" value="MetI-like"/>
    <property type="match status" value="1"/>
</dbReference>
<dbReference type="SUPFAM" id="SSF161098">
    <property type="entry name" value="MetI-like"/>
    <property type="match status" value="1"/>
</dbReference>
<feature type="non-terminal residue" evidence="10">
    <location>
        <position position="1"/>
    </location>
</feature>
<keyword evidence="3" id="KW-1003">Cell membrane</keyword>
<evidence type="ECO:0000313" key="10">
    <source>
        <dbReference type="EMBL" id="SUZ68537.1"/>
    </source>
</evidence>
<dbReference type="InterPro" id="IPR035906">
    <property type="entry name" value="MetI-like_sf"/>
</dbReference>
<evidence type="ECO:0000256" key="5">
    <source>
        <dbReference type="ARBA" id="ARBA00022692"/>
    </source>
</evidence>
<dbReference type="PANTHER" id="PTHR30183">
    <property type="entry name" value="MOLYBDENUM TRANSPORT SYSTEM PERMEASE PROTEIN MODB"/>
    <property type="match status" value="1"/>
</dbReference>
<dbReference type="GO" id="GO:0005886">
    <property type="term" value="C:plasma membrane"/>
    <property type="evidence" value="ECO:0007669"/>
    <property type="project" value="UniProtKB-SubCell"/>
</dbReference>
<evidence type="ECO:0000256" key="7">
    <source>
        <dbReference type="ARBA" id="ARBA00023136"/>
    </source>
</evidence>
<accession>A0A381PR35</accession>
<dbReference type="Pfam" id="PF00528">
    <property type="entry name" value="BPD_transp_1"/>
    <property type="match status" value="1"/>
</dbReference>
<dbReference type="NCBIfam" id="TIGR02141">
    <property type="entry name" value="modB_ABC"/>
    <property type="match status" value="1"/>
</dbReference>
<dbReference type="CDD" id="cd06261">
    <property type="entry name" value="TM_PBP2"/>
    <property type="match status" value="1"/>
</dbReference>
<keyword evidence="2" id="KW-0813">Transport</keyword>
<dbReference type="InterPro" id="IPR000515">
    <property type="entry name" value="MetI-like"/>
</dbReference>
<evidence type="ECO:0000256" key="6">
    <source>
        <dbReference type="ARBA" id="ARBA00022989"/>
    </source>
</evidence>
<evidence type="ECO:0000256" key="1">
    <source>
        <dbReference type="ARBA" id="ARBA00004651"/>
    </source>
</evidence>
<feature type="transmembrane region" description="Helical" evidence="8">
    <location>
        <begin position="110"/>
        <end position="131"/>
    </location>
</feature>
<dbReference type="PANTHER" id="PTHR30183:SF3">
    <property type="entry name" value="MOLYBDENUM TRANSPORT SYSTEM PERMEASE PROTEIN MODB"/>
    <property type="match status" value="1"/>
</dbReference>
<gene>
    <name evidence="10" type="ORF">METZ01_LOCUS21391</name>
</gene>
<keyword evidence="7 8" id="KW-0472">Membrane</keyword>
<proteinExistence type="predicted"/>
<protein>
    <recommendedName>
        <fullName evidence="9">ABC transmembrane type-1 domain-containing protein</fullName>
    </recommendedName>
</protein>
<comment type="subcellular location">
    <subcellularLocation>
        <location evidence="1">Cell membrane</location>
        <topology evidence="1">Multi-pass membrane protein</topology>
    </subcellularLocation>
</comment>
<feature type="transmembrane region" description="Helical" evidence="8">
    <location>
        <begin position="215"/>
        <end position="234"/>
    </location>
</feature>
<dbReference type="InterPro" id="IPR011867">
    <property type="entry name" value="ModB_ABC"/>
</dbReference>
<name>A0A381PR35_9ZZZZ</name>
<evidence type="ECO:0000256" key="3">
    <source>
        <dbReference type="ARBA" id="ARBA00022475"/>
    </source>
</evidence>
<dbReference type="PROSITE" id="PS50928">
    <property type="entry name" value="ABC_TM1"/>
    <property type="match status" value="1"/>
</dbReference>
<dbReference type="EMBL" id="UINC01001039">
    <property type="protein sequence ID" value="SUZ68537.1"/>
    <property type="molecule type" value="Genomic_DNA"/>
</dbReference>
<evidence type="ECO:0000256" key="2">
    <source>
        <dbReference type="ARBA" id="ARBA00022448"/>
    </source>
</evidence>
<evidence type="ECO:0000256" key="4">
    <source>
        <dbReference type="ARBA" id="ARBA00022505"/>
    </source>
</evidence>
<dbReference type="GO" id="GO:0015098">
    <property type="term" value="F:molybdate ion transmembrane transporter activity"/>
    <property type="evidence" value="ECO:0007669"/>
    <property type="project" value="InterPro"/>
</dbReference>
<keyword evidence="4" id="KW-0500">Molybdenum</keyword>
<keyword evidence="5 8" id="KW-0812">Transmembrane</keyword>